<evidence type="ECO:0000313" key="1">
    <source>
        <dbReference type="EMBL" id="CNL94602.1"/>
    </source>
</evidence>
<gene>
    <name evidence="1" type="ORF">ERS008460_04167</name>
</gene>
<organism evidence="1 2">
    <name type="scientific">Yersinia aleksiciae</name>
    <dbReference type="NCBI Taxonomy" id="263819"/>
    <lineage>
        <taxon>Bacteria</taxon>
        <taxon>Pseudomonadati</taxon>
        <taxon>Pseudomonadota</taxon>
        <taxon>Gammaproteobacteria</taxon>
        <taxon>Enterobacterales</taxon>
        <taxon>Yersiniaceae</taxon>
        <taxon>Yersinia</taxon>
    </lineage>
</organism>
<dbReference type="AlphaFoldDB" id="A0A0T9V1B7"/>
<reference evidence="2" key="1">
    <citation type="submission" date="2015-03" db="EMBL/GenBank/DDBJ databases">
        <authorList>
            <consortium name="Pathogen Informatics"/>
        </authorList>
    </citation>
    <scope>NUCLEOTIDE SEQUENCE [LARGE SCALE GENOMIC DNA]</scope>
    <source>
        <strain evidence="2">IP27925</strain>
    </source>
</reference>
<name>A0A0T9V1B7_YERAE</name>
<proteinExistence type="predicted"/>
<accession>A0A0T9V1B7</accession>
<evidence type="ECO:0000313" key="2">
    <source>
        <dbReference type="Proteomes" id="UP000040088"/>
    </source>
</evidence>
<dbReference type="RefSeq" id="WP_050127366.1">
    <property type="nucleotide sequence ID" value="NZ_CQEM01000038.1"/>
</dbReference>
<sequence>MSTAKTFVADMIKHRGIDFARIGMMVEVYGDLGTIVGMNYSANLDVVFANQLKHGKHKQNCHPTDQIKYFGKDGQVIADYTTQKRS</sequence>
<protein>
    <submittedName>
        <fullName evidence="1">Uncharacterized protein</fullName>
    </submittedName>
</protein>
<dbReference type="EMBL" id="CQEM01000038">
    <property type="protein sequence ID" value="CNL94602.1"/>
    <property type="molecule type" value="Genomic_DNA"/>
</dbReference>
<dbReference type="Proteomes" id="UP000040088">
    <property type="component" value="Unassembled WGS sequence"/>
</dbReference>